<evidence type="ECO:0000256" key="1">
    <source>
        <dbReference type="SAM" id="MobiDB-lite"/>
    </source>
</evidence>
<feature type="region of interest" description="Disordered" evidence="1">
    <location>
        <begin position="143"/>
        <end position="203"/>
    </location>
</feature>
<dbReference type="EMBL" id="CAUYUJ010010610">
    <property type="protein sequence ID" value="CAK0829824.1"/>
    <property type="molecule type" value="Genomic_DNA"/>
</dbReference>
<feature type="region of interest" description="Disordered" evidence="1">
    <location>
        <begin position="46"/>
        <end position="123"/>
    </location>
</feature>
<sequence length="223" mass="24007">MMPSSAATERRQDASETVVRLFPRRLPPAVLLASLQAARVAAWRLERSPSLAGHARSTKGGTAKLHEDKGEEEQEDETHAEDAEEEEEEEEEEEVQEARARRRHLPQAPPAASHARSWPRAGSPRLRLSEASFCSLVGPLSLLENTFEPPFPPAHVAAADRRGRGPGRAAKQRARQGQRGGRPRANSRPASGEAGAAAADHRSESRFLAARIIMGAGGGGKAS</sequence>
<comment type="caution">
    <text evidence="2">The sequence shown here is derived from an EMBL/GenBank/DDBJ whole genome shotgun (WGS) entry which is preliminary data.</text>
</comment>
<dbReference type="Proteomes" id="UP001189429">
    <property type="component" value="Unassembled WGS sequence"/>
</dbReference>
<keyword evidence="3" id="KW-1185">Reference proteome</keyword>
<evidence type="ECO:0000313" key="2">
    <source>
        <dbReference type="EMBL" id="CAK0829824.1"/>
    </source>
</evidence>
<protein>
    <submittedName>
        <fullName evidence="2">Uncharacterized protein</fullName>
    </submittedName>
</protein>
<proteinExistence type="predicted"/>
<gene>
    <name evidence="2" type="ORF">PCOR1329_LOCUS28642</name>
</gene>
<feature type="compositionally biased region" description="Acidic residues" evidence="1">
    <location>
        <begin position="70"/>
        <end position="95"/>
    </location>
</feature>
<evidence type="ECO:0000313" key="3">
    <source>
        <dbReference type="Proteomes" id="UP001189429"/>
    </source>
</evidence>
<organism evidence="2 3">
    <name type="scientific">Prorocentrum cordatum</name>
    <dbReference type="NCBI Taxonomy" id="2364126"/>
    <lineage>
        <taxon>Eukaryota</taxon>
        <taxon>Sar</taxon>
        <taxon>Alveolata</taxon>
        <taxon>Dinophyceae</taxon>
        <taxon>Prorocentrales</taxon>
        <taxon>Prorocentraceae</taxon>
        <taxon>Prorocentrum</taxon>
    </lineage>
</organism>
<reference evidence="2" key="1">
    <citation type="submission" date="2023-10" db="EMBL/GenBank/DDBJ databases">
        <authorList>
            <person name="Chen Y."/>
            <person name="Shah S."/>
            <person name="Dougan E. K."/>
            <person name="Thang M."/>
            <person name="Chan C."/>
        </authorList>
    </citation>
    <scope>NUCLEOTIDE SEQUENCE [LARGE SCALE GENOMIC DNA]</scope>
</reference>
<accession>A0ABN9SCU4</accession>
<name>A0ABN9SCU4_9DINO</name>